<dbReference type="GO" id="GO:0004370">
    <property type="term" value="F:glycerol kinase activity"/>
    <property type="evidence" value="ECO:0007669"/>
    <property type="project" value="UniProtKB-EC"/>
</dbReference>
<gene>
    <name evidence="14" type="ORF">D9Q98_003249</name>
</gene>
<feature type="region of interest" description="Disordered" evidence="11">
    <location>
        <begin position="509"/>
        <end position="542"/>
    </location>
</feature>
<dbReference type="EMBL" id="SIDB01000004">
    <property type="protein sequence ID" value="KAI3433434.1"/>
    <property type="molecule type" value="Genomic_DNA"/>
</dbReference>
<comment type="caution">
    <text evidence="14">The sequence shown here is derived from an EMBL/GenBank/DDBJ whole genome shotgun (WGS) entry which is preliminary data.</text>
</comment>
<dbReference type="GO" id="GO:0005739">
    <property type="term" value="C:mitochondrion"/>
    <property type="evidence" value="ECO:0007669"/>
    <property type="project" value="TreeGrafter"/>
</dbReference>
<dbReference type="Pfam" id="PF02782">
    <property type="entry name" value="FGGY_C"/>
    <property type="match status" value="1"/>
</dbReference>
<accession>A0A9D4TSN9</accession>
<evidence type="ECO:0000313" key="15">
    <source>
        <dbReference type="Proteomes" id="UP001055712"/>
    </source>
</evidence>
<reference evidence="14" key="2">
    <citation type="submission" date="2020-11" db="EMBL/GenBank/DDBJ databases">
        <authorList>
            <person name="Cecchin M."/>
            <person name="Marcolungo L."/>
            <person name="Rossato M."/>
            <person name="Girolomoni L."/>
            <person name="Cosentino E."/>
            <person name="Cuine S."/>
            <person name="Li-Beisson Y."/>
            <person name="Delledonne M."/>
            <person name="Ballottari M."/>
        </authorList>
    </citation>
    <scope>NUCLEOTIDE SEQUENCE</scope>
    <source>
        <strain evidence="14">211/11P</strain>
        <tissue evidence="14">Whole cell</tissue>
    </source>
</reference>
<sequence length="542" mass="58427">MECVGAIDQGTQSTRFVLYDKQCQPLSSSQVEFPQIYPRAGWVEQDPLAIWSSVTEAVHRTMEAAQKQHGELRVMAVGITNQRETTVVWDRNTGQPLYNAIVWLDNRTADVCHKMAEQLGSRDYFRPVTGLPVSTYFSAYKLKWLLDNVPEVAAAAAEGRCCFGTVDSWLIYQLTGGASGGGLHLTDVSNACRTNLMELAALAWHEPTLRLFGVRPDMLPQIRSNAEVYGDVTADGPLKGVPIAGCLGDQQAAMMGQRCAVHEAKNTYGTGCFMLLNTGSELVQSSHGLLSTLAFQLGADAAPSYALEGSIAIAGQGISWLRDRMGFIADAADSEAVASSVQDSGGVYLVPAFGGLLAPWWQDDARGVIVGLTQYSTKAHIVRAMLEAICFQTLDVMLAMQQDADCSQLRILFVDGGASQNNLLMQMQADILQVPVRRPTHLETTSLGAALAAGIGVGFWTVEEAFQDLKHNTGGTLFEPQITAAAASRRHAKWKKAVQRSFALADLTHDLDDDSEQRDDAAPPKTLAGCKESAAAAEQPGS</sequence>
<dbReference type="InterPro" id="IPR043129">
    <property type="entry name" value="ATPase_NBD"/>
</dbReference>
<dbReference type="InterPro" id="IPR018483">
    <property type="entry name" value="Carb_kinase_FGGY_CS"/>
</dbReference>
<evidence type="ECO:0000313" key="14">
    <source>
        <dbReference type="EMBL" id="KAI3433434.1"/>
    </source>
</evidence>
<evidence type="ECO:0000256" key="8">
    <source>
        <dbReference type="ARBA" id="ARBA00022840"/>
    </source>
</evidence>
<evidence type="ECO:0000256" key="9">
    <source>
        <dbReference type="ARBA" id="ARBA00043149"/>
    </source>
</evidence>
<dbReference type="OrthoDB" id="5422795at2759"/>
<dbReference type="EC" id="2.7.1.30" evidence="3"/>
<keyword evidence="4 10" id="KW-0808">Transferase</keyword>
<keyword evidence="8" id="KW-0067">ATP-binding</keyword>
<keyword evidence="7" id="KW-0319">Glycerol metabolism</keyword>
<evidence type="ECO:0000256" key="1">
    <source>
        <dbReference type="ARBA" id="ARBA00005190"/>
    </source>
</evidence>
<evidence type="ECO:0000256" key="7">
    <source>
        <dbReference type="ARBA" id="ARBA00022798"/>
    </source>
</evidence>
<dbReference type="CDD" id="cd07792">
    <property type="entry name" value="ASKHA_NBD_FGGY_GK1-3-like"/>
    <property type="match status" value="1"/>
</dbReference>
<dbReference type="PANTHER" id="PTHR10196:SF69">
    <property type="entry name" value="GLYCEROL KINASE"/>
    <property type="match status" value="1"/>
</dbReference>
<keyword evidence="15" id="KW-1185">Reference proteome</keyword>
<dbReference type="InterPro" id="IPR000577">
    <property type="entry name" value="Carb_kinase_FGGY"/>
</dbReference>
<dbReference type="GO" id="GO:0046167">
    <property type="term" value="P:glycerol-3-phosphate biosynthetic process"/>
    <property type="evidence" value="ECO:0007669"/>
    <property type="project" value="TreeGrafter"/>
</dbReference>
<evidence type="ECO:0000256" key="6">
    <source>
        <dbReference type="ARBA" id="ARBA00022777"/>
    </source>
</evidence>
<evidence type="ECO:0000256" key="5">
    <source>
        <dbReference type="ARBA" id="ARBA00022741"/>
    </source>
</evidence>
<organism evidence="14 15">
    <name type="scientific">Chlorella vulgaris</name>
    <name type="common">Green alga</name>
    <dbReference type="NCBI Taxonomy" id="3077"/>
    <lineage>
        <taxon>Eukaryota</taxon>
        <taxon>Viridiplantae</taxon>
        <taxon>Chlorophyta</taxon>
        <taxon>core chlorophytes</taxon>
        <taxon>Trebouxiophyceae</taxon>
        <taxon>Chlorellales</taxon>
        <taxon>Chlorellaceae</taxon>
        <taxon>Chlorella clade</taxon>
        <taxon>Chlorella</taxon>
    </lineage>
</organism>
<dbReference type="InterPro" id="IPR005999">
    <property type="entry name" value="Glycerol_kin"/>
</dbReference>
<dbReference type="FunFam" id="3.30.420.40:FF:000086">
    <property type="entry name" value="Glycerol kinase"/>
    <property type="match status" value="1"/>
</dbReference>
<dbReference type="GO" id="GO:0006641">
    <property type="term" value="P:triglyceride metabolic process"/>
    <property type="evidence" value="ECO:0007669"/>
    <property type="project" value="TreeGrafter"/>
</dbReference>
<evidence type="ECO:0000256" key="10">
    <source>
        <dbReference type="RuleBase" id="RU003733"/>
    </source>
</evidence>
<dbReference type="PIRSF" id="PIRSF000538">
    <property type="entry name" value="GlpK"/>
    <property type="match status" value="1"/>
</dbReference>
<dbReference type="PROSITE" id="PS00445">
    <property type="entry name" value="FGGY_KINASES_2"/>
    <property type="match status" value="1"/>
</dbReference>
<dbReference type="Pfam" id="PF00370">
    <property type="entry name" value="FGGY_N"/>
    <property type="match status" value="1"/>
</dbReference>
<protein>
    <recommendedName>
        <fullName evidence="3">glycerol kinase</fullName>
        <ecNumber evidence="3">2.7.1.30</ecNumber>
    </recommendedName>
    <alternativeName>
        <fullName evidence="9">ATP:glycerol 3-phosphotransferase</fullName>
    </alternativeName>
</protein>
<evidence type="ECO:0000256" key="11">
    <source>
        <dbReference type="SAM" id="MobiDB-lite"/>
    </source>
</evidence>
<dbReference type="GO" id="GO:0005524">
    <property type="term" value="F:ATP binding"/>
    <property type="evidence" value="ECO:0007669"/>
    <property type="project" value="UniProtKB-KW"/>
</dbReference>
<dbReference type="PANTHER" id="PTHR10196">
    <property type="entry name" value="SUGAR KINASE"/>
    <property type="match status" value="1"/>
</dbReference>
<dbReference type="InterPro" id="IPR018485">
    <property type="entry name" value="FGGY_C"/>
</dbReference>
<evidence type="ECO:0000259" key="12">
    <source>
        <dbReference type="Pfam" id="PF00370"/>
    </source>
</evidence>
<feature type="domain" description="Carbohydrate kinase FGGY C-terminal" evidence="13">
    <location>
        <begin position="265"/>
        <end position="455"/>
    </location>
</feature>
<evidence type="ECO:0000256" key="4">
    <source>
        <dbReference type="ARBA" id="ARBA00022679"/>
    </source>
</evidence>
<name>A0A9D4TSN9_CHLVU</name>
<dbReference type="NCBIfam" id="NF000756">
    <property type="entry name" value="PRK00047.1"/>
    <property type="match status" value="1"/>
</dbReference>
<dbReference type="GO" id="GO:0006071">
    <property type="term" value="P:glycerol metabolic process"/>
    <property type="evidence" value="ECO:0007669"/>
    <property type="project" value="UniProtKB-KW"/>
</dbReference>
<dbReference type="SUPFAM" id="SSF53067">
    <property type="entry name" value="Actin-like ATPase domain"/>
    <property type="match status" value="2"/>
</dbReference>
<comment type="pathway">
    <text evidence="1">Polyol metabolism; glycerol degradation via glycerol kinase pathway; sn-glycerol 3-phosphate from glycerol: step 1/1.</text>
</comment>
<dbReference type="PROSITE" id="PS00933">
    <property type="entry name" value="FGGY_KINASES_1"/>
    <property type="match status" value="1"/>
</dbReference>
<dbReference type="AlphaFoldDB" id="A0A9D4TSN9"/>
<feature type="domain" description="Carbohydrate kinase FGGY N-terminal" evidence="12">
    <location>
        <begin position="5"/>
        <end position="256"/>
    </location>
</feature>
<evidence type="ECO:0000259" key="13">
    <source>
        <dbReference type="Pfam" id="PF02782"/>
    </source>
</evidence>
<dbReference type="InterPro" id="IPR018484">
    <property type="entry name" value="FGGY_N"/>
</dbReference>
<proteinExistence type="inferred from homology"/>
<keyword evidence="6 10" id="KW-0418">Kinase</keyword>
<evidence type="ECO:0000256" key="3">
    <source>
        <dbReference type="ARBA" id="ARBA00012099"/>
    </source>
</evidence>
<dbReference type="FunFam" id="3.30.420.40:FF:000108">
    <property type="entry name" value="Glycerol kinase, glycosomal"/>
    <property type="match status" value="1"/>
</dbReference>
<keyword evidence="5" id="KW-0547">Nucleotide-binding</keyword>
<dbReference type="InterPro" id="IPR042018">
    <property type="entry name" value="GK1-3_metazoan-type"/>
</dbReference>
<dbReference type="NCBIfam" id="TIGR01311">
    <property type="entry name" value="glycerol_kin"/>
    <property type="match status" value="1"/>
</dbReference>
<comment type="similarity">
    <text evidence="2 10">Belongs to the FGGY kinase family.</text>
</comment>
<dbReference type="Proteomes" id="UP001055712">
    <property type="component" value="Unassembled WGS sequence"/>
</dbReference>
<evidence type="ECO:0000256" key="2">
    <source>
        <dbReference type="ARBA" id="ARBA00009156"/>
    </source>
</evidence>
<dbReference type="Gene3D" id="3.30.420.40">
    <property type="match status" value="2"/>
</dbReference>
<reference evidence="14" key="1">
    <citation type="journal article" date="2019" name="Plant J.">
        <title>Chlorella vulgaris genome assembly and annotation reveals the molecular basis for metabolic acclimation to high light conditions.</title>
        <authorList>
            <person name="Cecchin M."/>
            <person name="Marcolungo L."/>
            <person name="Rossato M."/>
            <person name="Girolomoni L."/>
            <person name="Cosentino E."/>
            <person name="Cuine S."/>
            <person name="Li-Beisson Y."/>
            <person name="Delledonne M."/>
            <person name="Ballottari M."/>
        </authorList>
    </citation>
    <scope>NUCLEOTIDE SEQUENCE</scope>
    <source>
        <strain evidence="14">211/11P</strain>
    </source>
</reference>